<name>A0A392U6Q1_9FABA</name>
<feature type="region of interest" description="Disordered" evidence="1">
    <location>
        <begin position="1"/>
        <end position="22"/>
    </location>
</feature>
<keyword evidence="3" id="KW-1185">Reference proteome</keyword>
<proteinExistence type="predicted"/>
<dbReference type="EMBL" id="LXQA010750775">
    <property type="protein sequence ID" value="MCI69179.1"/>
    <property type="molecule type" value="Genomic_DNA"/>
</dbReference>
<feature type="compositionally biased region" description="Basic and acidic residues" evidence="1">
    <location>
        <begin position="1"/>
        <end position="15"/>
    </location>
</feature>
<reference evidence="2 3" key="1">
    <citation type="journal article" date="2018" name="Front. Plant Sci.">
        <title>Red Clover (Trifolium pratense) and Zigzag Clover (T. medium) - A Picture of Genomic Similarities and Differences.</title>
        <authorList>
            <person name="Dluhosova J."/>
            <person name="Istvanek J."/>
            <person name="Nedelnik J."/>
            <person name="Repkova J."/>
        </authorList>
    </citation>
    <scope>NUCLEOTIDE SEQUENCE [LARGE SCALE GENOMIC DNA]</scope>
    <source>
        <strain evidence="3">cv. 10/8</strain>
        <tissue evidence="2">Leaf</tissue>
    </source>
</reference>
<evidence type="ECO:0000313" key="2">
    <source>
        <dbReference type="EMBL" id="MCI69179.1"/>
    </source>
</evidence>
<comment type="caution">
    <text evidence="2">The sequence shown here is derived from an EMBL/GenBank/DDBJ whole genome shotgun (WGS) entry which is preliminary data.</text>
</comment>
<sequence>MERKDSSDSEEDHPASEGIVTV</sequence>
<dbReference type="Proteomes" id="UP000265520">
    <property type="component" value="Unassembled WGS sequence"/>
</dbReference>
<evidence type="ECO:0000313" key="3">
    <source>
        <dbReference type="Proteomes" id="UP000265520"/>
    </source>
</evidence>
<feature type="non-terminal residue" evidence="2">
    <location>
        <position position="22"/>
    </location>
</feature>
<protein>
    <submittedName>
        <fullName evidence="2">Uncharacterized protein</fullName>
    </submittedName>
</protein>
<evidence type="ECO:0000256" key="1">
    <source>
        <dbReference type="SAM" id="MobiDB-lite"/>
    </source>
</evidence>
<dbReference type="AlphaFoldDB" id="A0A392U6Q1"/>
<accession>A0A392U6Q1</accession>
<organism evidence="2 3">
    <name type="scientific">Trifolium medium</name>
    <dbReference type="NCBI Taxonomy" id="97028"/>
    <lineage>
        <taxon>Eukaryota</taxon>
        <taxon>Viridiplantae</taxon>
        <taxon>Streptophyta</taxon>
        <taxon>Embryophyta</taxon>
        <taxon>Tracheophyta</taxon>
        <taxon>Spermatophyta</taxon>
        <taxon>Magnoliopsida</taxon>
        <taxon>eudicotyledons</taxon>
        <taxon>Gunneridae</taxon>
        <taxon>Pentapetalae</taxon>
        <taxon>rosids</taxon>
        <taxon>fabids</taxon>
        <taxon>Fabales</taxon>
        <taxon>Fabaceae</taxon>
        <taxon>Papilionoideae</taxon>
        <taxon>50 kb inversion clade</taxon>
        <taxon>NPAAA clade</taxon>
        <taxon>Hologalegina</taxon>
        <taxon>IRL clade</taxon>
        <taxon>Trifolieae</taxon>
        <taxon>Trifolium</taxon>
    </lineage>
</organism>